<proteinExistence type="predicted"/>
<evidence type="ECO:0008006" key="4">
    <source>
        <dbReference type="Google" id="ProtNLM"/>
    </source>
</evidence>
<gene>
    <name evidence="2" type="ORF">EVAR_82619_1</name>
</gene>
<organism evidence="2 3">
    <name type="scientific">Eumeta variegata</name>
    <name type="common">Bagworm moth</name>
    <name type="synonym">Eumeta japonica</name>
    <dbReference type="NCBI Taxonomy" id="151549"/>
    <lineage>
        <taxon>Eukaryota</taxon>
        <taxon>Metazoa</taxon>
        <taxon>Ecdysozoa</taxon>
        <taxon>Arthropoda</taxon>
        <taxon>Hexapoda</taxon>
        <taxon>Insecta</taxon>
        <taxon>Pterygota</taxon>
        <taxon>Neoptera</taxon>
        <taxon>Endopterygota</taxon>
        <taxon>Lepidoptera</taxon>
        <taxon>Glossata</taxon>
        <taxon>Ditrysia</taxon>
        <taxon>Tineoidea</taxon>
        <taxon>Psychidae</taxon>
        <taxon>Oiketicinae</taxon>
        <taxon>Eumeta</taxon>
    </lineage>
</organism>
<evidence type="ECO:0000256" key="1">
    <source>
        <dbReference type="SAM" id="MobiDB-lite"/>
    </source>
</evidence>
<dbReference type="EMBL" id="BGZK01000724">
    <property type="protein sequence ID" value="GBP57981.1"/>
    <property type="molecule type" value="Genomic_DNA"/>
</dbReference>
<sequence>MKSAGFTAQLSEVGIFSRRRRWSSETQNNKNLNWETVQLRKSKRKECKSQPSEKPSKLSPKPTQKKPRRSTIRPDALINFPKNKERIIQKYCPESRQSCPADRPSFAEDHCGHTLTRQKNVINTGLEEDLEIHGFDTTTRDDVISVLQKQSHINTEMTNYGELTIPPGIWSWKLPFQSAVNNDSAGFVAVTVDGIRFCNCCAPPSLSIVDFTDFLDQLTKDAKQHYSVVIAGYFTCWADDWGCEQTNTREKALLDAFSTLDIVLLNSGDTLTRNDQESNEKSYPGLRCEYELETSHEPTPFGALVE</sequence>
<keyword evidence="3" id="KW-1185">Reference proteome</keyword>
<reference evidence="2 3" key="1">
    <citation type="journal article" date="2019" name="Commun. Biol.">
        <title>The bagworm genome reveals a unique fibroin gene that provides high tensile strength.</title>
        <authorList>
            <person name="Kono N."/>
            <person name="Nakamura H."/>
            <person name="Ohtoshi R."/>
            <person name="Tomita M."/>
            <person name="Numata K."/>
            <person name="Arakawa K."/>
        </authorList>
    </citation>
    <scope>NUCLEOTIDE SEQUENCE [LARGE SCALE GENOMIC DNA]</scope>
</reference>
<comment type="caution">
    <text evidence="2">The sequence shown here is derived from an EMBL/GenBank/DDBJ whole genome shotgun (WGS) entry which is preliminary data.</text>
</comment>
<accession>A0A4C1X2P8</accession>
<dbReference type="Gene3D" id="3.60.10.10">
    <property type="entry name" value="Endonuclease/exonuclease/phosphatase"/>
    <property type="match status" value="1"/>
</dbReference>
<feature type="compositionally biased region" description="Low complexity" evidence="1">
    <location>
        <begin position="49"/>
        <end position="62"/>
    </location>
</feature>
<evidence type="ECO:0000313" key="2">
    <source>
        <dbReference type="EMBL" id="GBP57981.1"/>
    </source>
</evidence>
<dbReference type="AlphaFoldDB" id="A0A4C1X2P8"/>
<protein>
    <recommendedName>
        <fullName evidence="4">Endonuclease/exonuclease/phosphatase domain-containing protein</fullName>
    </recommendedName>
</protein>
<evidence type="ECO:0000313" key="3">
    <source>
        <dbReference type="Proteomes" id="UP000299102"/>
    </source>
</evidence>
<dbReference type="InterPro" id="IPR036691">
    <property type="entry name" value="Endo/exonu/phosph_ase_sf"/>
</dbReference>
<dbReference type="Proteomes" id="UP000299102">
    <property type="component" value="Unassembled WGS sequence"/>
</dbReference>
<feature type="compositionally biased region" description="Polar residues" evidence="1">
    <location>
        <begin position="24"/>
        <end position="36"/>
    </location>
</feature>
<name>A0A4C1X2P8_EUMVA</name>
<feature type="region of interest" description="Disordered" evidence="1">
    <location>
        <begin position="17"/>
        <end position="74"/>
    </location>
</feature>
<dbReference type="OrthoDB" id="8068971at2759"/>
<dbReference type="SUPFAM" id="SSF56219">
    <property type="entry name" value="DNase I-like"/>
    <property type="match status" value="1"/>
</dbReference>